<name>A0A0G1T2I9_9BACT</name>
<gene>
    <name evidence="6" type="primary">rsmH</name>
    <name evidence="7" type="ORF">UY02_C0037G0003</name>
</gene>
<feature type="binding site" evidence="6">
    <location>
        <position position="103"/>
    </location>
    <ligand>
        <name>S-adenosyl-L-methionine</name>
        <dbReference type="ChEBI" id="CHEBI:59789"/>
    </ligand>
</feature>
<comment type="catalytic activity">
    <reaction evidence="6">
        <text>cytidine(1402) in 16S rRNA + S-adenosyl-L-methionine = N(4)-methylcytidine(1402) in 16S rRNA + S-adenosyl-L-homocysteine + H(+)</text>
        <dbReference type="Rhea" id="RHEA:42928"/>
        <dbReference type="Rhea" id="RHEA-COMP:10286"/>
        <dbReference type="Rhea" id="RHEA-COMP:10287"/>
        <dbReference type="ChEBI" id="CHEBI:15378"/>
        <dbReference type="ChEBI" id="CHEBI:57856"/>
        <dbReference type="ChEBI" id="CHEBI:59789"/>
        <dbReference type="ChEBI" id="CHEBI:74506"/>
        <dbReference type="ChEBI" id="CHEBI:82748"/>
        <dbReference type="EC" id="2.1.1.199"/>
    </reaction>
</comment>
<evidence type="ECO:0000256" key="3">
    <source>
        <dbReference type="ARBA" id="ARBA00022603"/>
    </source>
</evidence>
<dbReference type="AlphaFoldDB" id="A0A0G1T2I9"/>
<reference evidence="7 8" key="1">
    <citation type="journal article" date="2015" name="Nature">
        <title>rRNA introns, odd ribosomes, and small enigmatic genomes across a large radiation of phyla.</title>
        <authorList>
            <person name="Brown C.T."/>
            <person name="Hug L.A."/>
            <person name="Thomas B.C."/>
            <person name="Sharon I."/>
            <person name="Castelle C.J."/>
            <person name="Singh A."/>
            <person name="Wilkins M.J."/>
            <person name="Williams K.H."/>
            <person name="Banfield J.F."/>
        </authorList>
    </citation>
    <scope>NUCLEOTIDE SEQUENCE [LARGE SCALE GENOMIC DNA]</scope>
</reference>
<accession>A0A0G1T2I9</accession>
<dbReference type="PIRSF" id="PIRSF004486">
    <property type="entry name" value="MraW"/>
    <property type="match status" value="1"/>
</dbReference>
<comment type="function">
    <text evidence="6">Specifically methylates the N4 position of cytidine in position 1402 (C1402) of 16S rRNA.</text>
</comment>
<feature type="binding site" evidence="6">
    <location>
        <position position="75"/>
    </location>
    <ligand>
        <name>S-adenosyl-L-methionine</name>
        <dbReference type="ChEBI" id="CHEBI:59789"/>
    </ligand>
</feature>
<keyword evidence="2 6" id="KW-0698">rRNA processing</keyword>
<dbReference type="PANTHER" id="PTHR11265">
    <property type="entry name" value="S-ADENOSYL-METHYLTRANSFERASE MRAW"/>
    <property type="match status" value="1"/>
</dbReference>
<dbReference type="EC" id="2.1.1.199" evidence="6"/>
<evidence type="ECO:0000256" key="1">
    <source>
        <dbReference type="ARBA" id="ARBA00010396"/>
    </source>
</evidence>
<dbReference type="InterPro" id="IPR002903">
    <property type="entry name" value="RsmH"/>
</dbReference>
<dbReference type="GO" id="GO:0071424">
    <property type="term" value="F:rRNA (cytosine-N4-)-methyltransferase activity"/>
    <property type="evidence" value="ECO:0007669"/>
    <property type="project" value="UniProtKB-UniRule"/>
</dbReference>
<feature type="binding site" evidence="6">
    <location>
        <begin position="31"/>
        <end position="33"/>
    </location>
    <ligand>
        <name>S-adenosyl-L-methionine</name>
        <dbReference type="ChEBI" id="CHEBI:59789"/>
    </ligand>
</feature>
<keyword evidence="3 6" id="KW-0489">Methyltransferase</keyword>
<sequence>MDHKPVLTDKVMQYLDPQPGKIIIDGTLDGCGHSQEISKRLQGNGLIIGIEIDKDLVKQAIKKNIRGLIVEKNNYKNMKEVIAKHNIRSVDGVLLDFGMSSWHLEESGRGFSFQRNEPLDMRFSHEEEKTAASIINSLPENDLADIFQQYGEERHARKIAHAIVATRKHERIIQTQQLVEIVRRCTPRAFFRTHSTTKIFQALRIAVNDELNNVRAGIQAAMEVVKPGGRVVAISFHSLEDRIVKSAFRTWGAVLTKKGVSASRAEQLLNPRSRSARLRAWENKS</sequence>
<dbReference type="Pfam" id="PF01795">
    <property type="entry name" value="Methyltransf_5"/>
    <property type="match status" value="1"/>
</dbReference>
<keyword evidence="6" id="KW-0963">Cytoplasm</keyword>
<dbReference type="SUPFAM" id="SSF81799">
    <property type="entry name" value="Putative methyltransferase TM0872, insert domain"/>
    <property type="match status" value="1"/>
</dbReference>
<dbReference type="InterPro" id="IPR023397">
    <property type="entry name" value="SAM-dep_MeTrfase_MraW_recog"/>
</dbReference>
<protein>
    <recommendedName>
        <fullName evidence="6">Ribosomal RNA small subunit methyltransferase H</fullName>
        <ecNumber evidence="6">2.1.1.199</ecNumber>
    </recommendedName>
    <alternativeName>
        <fullName evidence="6">16S rRNA m(4)C1402 methyltransferase</fullName>
    </alternativeName>
    <alternativeName>
        <fullName evidence="6">rRNA (cytosine-N(4)-)-methyltransferase RsmH</fullName>
    </alternativeName>
</protein>
<evidence type="ECO:0000256" key="5">
    <source>
        <dbReference type="ARBA" id="ARBA00022691"/>
    </source>
</evidence>
<dbReference type="EMBL" id="LCOK01000037">
    <property type="protein sequence ID" value="KKU75984.1"/>
    <property type="molecule type" value="Genomic_DNA"/>
</dbReference>
<dbReference type="InterPro" id="IPR029063">
    <property type="entry name" value="SAM-dependent_MTases_sf"/>
</dbReference>
<evidence type="ECO:0000256" key="2">
    <source>
        <dbReference type="ARBA" id="ARBA00022552"/>
    </source>
</evidence>
<dbReference type="PANTHER" id="PTHR11265:SF0">
    <property type="entry name" value="12S RRNA N4-METHYLCYTIDINE METHYLTRANSFERASE"/>
    <property type="match status" value="1"/>
</dbReference>
<comment type="caution">
    <text evidence="7">The sequence shown here is derived from an EMBL/GenBank/DDBJ whole genome shotgun (WGS) entry which is preliminary data.</text>
</comment>
<dbReference type="Gene3D" id="3.40.50.150">
    <property type="entry name" value="Vaccinia Virus protein VP39"/>
    <property type="match status" value="1"/>
</dbReference>
<dbReference type="GO" id="GO:0070475">
    <property type="term" value="P:rRNA base methylation"/>
    <property type="evidence" value="ECO:0007669"/>
    <property type="project" value="UniProtKB-UniRule"/>
</dbReference>
<dbReference type="Proteomes" id="UP000034682">
    <property type="component" value="Unassembled WGS sequence"/>
</dbReference>
<dbReference type="SUPFAM" id="SSF53335">
    <property type="entry name" value="S-adenosyl-L-methionine-dependent methyltransferases"/>
    <property type="match status" value="1"/>
</dbReference>
<comment type="similarity">
    <text evidence="1 6">Belongs to the methyltransferase superfamily. RsmH family.</text>
</comment>
<feature type="binding site" evidence="6">
    <location>
        <position position="51"/>
    </location>
    <ligand>
        <name>S-adenosyl-L-methionine</name>
        <dbReference type="ChEBI" id="CHEBI:59789"/>
    </ligand>
</feature>
<evidence type="ECO:0000313" key="8">
    <source>
        <dbReference type="Proteomes" id="UP000034682"/>
    </source>
</evidence>
<keyword evidence="4 6" id="KW-0808">Transferase</keyword>
<organism evidence="7 8">
    <name type="scientific">Candidatus Giovannonibacteria bacterium GW2011_GWB1_47_6b</name>
    <dbReference type="NCBI Taxonomy" id="1618655"/>
    <lineage>
        <taxon>Bacteria</taxon>
        <taxon>Candidatus Giovannoniibacteriota</taxon>
    </lineage>
</organism>
<proteinExistence type="inferred from homology"/>
<dbReference type="GO" id="GO:0005737">
    <property type="term" value="C:cytoplasm"/>
    <property type="evidence" value="ECO:0007669"/>
    <property type="project" value="UniProtKB-SubCell"/>
</dbReference>
<keyword evidence="5 6" id="KW-0949">S-adenosyl-L-methionine</keyword>
<evidence type="ECO:0000256" key="6">
    <source>
        <dbReference type="HAMAP-Rule" id="MF_01007"/>
    </source>
</evidence>
<dbReference type="HAMAP" id="MF_01007">
    <property type="entry name" value="16SrRNA_methyltr_H"/>
    <property type="match status" value="1"/>
</dbReference>
<dbReference type="Gene3D" id="1.10.150.170">
    <property type="entry name" value="Putative methyltransferase TM0872, insert domain"/>
    <property type="match status" value="1"/>
</dbReference>
<comment type="subcellular location">
    <subcellularLocation>
        <location evidence="6">Cytoplasm</location>
    </subcellularLocation>
</comment>
<evidence type="ECO:0000313" key="7">
    <source>
        <dbReference type="EMBL" id="KKU75984.1"/>
    </source>
</evidence>
<feature type="binding site" evidence="6">
    <location>
        <position position="96"/>
    </location>
    <ligand>
        <name>S-adenosyl-L-methionine</name>
        <dbReference type="ChEBI" id="CHEBI:59789"/>
    </ligand>
</feature>
<evidence type="ECO:0000256" key="4">
    <source>
        <dbReference type="ARBA" id="ARBA00022679"/>
    </source>
</evidence>
<dbReference type="PATRIC" id="fig|1618655.3.peg.628"/>
<dbReference type="NCBIfam" id="TIGR00006">
    <property type="entry name" value="16S rRNA (cytosine(1402)-N(4))-methyltransferase RsmH"/>
    <property type="match status" value="1"/>
</dbReference>